<evidence type="ECO:0000256" key="1">
    <source>
        <dbReference type="SAM" id="SignalP"/>
    </source>
</evidence>
<dbReference type="Pfam" id="PF07726">
    <property type="entry name" value="AAA_3"/>
    <property type="match status" value="1"/>
</dbReference>
<dbReference type="Gene3D" id="3.40.50.300">
    <property type="entry name" value="P-loop containing nucleotide triphosphate hydrolases"/>
    <property type="match status" value="1"/>
</dbReference>
<dbReference type="InterPro" id="IPR050764">
    <property type="entry name" value="CbbQ/NirQ/NorQ/GpvN"/>
</dbReference>
<keyword evidence="1" id="KW-0732">Signal</keyword>
<organism evidence="3 4">
    <name type="scientific">Desulfitobacterium hafniense (strain Y51)</name>
    <dbReference type="NCBI Taxonomy" id="138119"/>
    <lineage>
        <taxon>Bacteria</taxon>
        <taxon>Bacillati</taxon>
        <taxon>Bacillota</taxon>
        <taxon>Clostridia</taxon>
        <taxon>Eubacteriales</taxon>
        <taxon>Desulfitobacteriaceae</taxon>
        <taxon>Desulfitobacterium</taxon>
    </lineage>
</organism>
<dbReference type="InterPro" id="IPR003593">
    <property type="entry name" value="AAA+_ATPase"/>
</dbReference>
<dbReference type="HOGENOM" id="CLU_053995_2_0_9"/>
<protein>
    <recommendedName>
        <fullName evidence="2">AAA+ ATPase domain-containing protein</fullName>
    </recommendedName>
</protein>
<gene>
    <name evidence="3" type="ordered locus">DSY3507</name>
</gene>
<name>Q24RP6_DESHY</name>
<dbReference type="GO" id="GO:0016887">
    <property type="term" value="F:ATP hydrolysis activity"/>
    <property type="evidence" value="ECO:0007669"/>
    <property type="project" value="InterPro"/>
</dbReference>
<evidence type="ECO:0000313" key="3">
    <source>
        <dbReference type="EMBL" id="BAE85296.1"/>
    </source>
</evidence>
<dbReference type="EMBL" id="AP008230">
    <property type="protein sequence ID" value="BAE85296.1"/>
    <property type="molecule type" value="Genomic_DNA"/>
</dbReference>
<feature type="chain" id="PRO_5039067871" description="AAA+ ATPase domain-containing protein" evidence="1">
    <location>
        <begin position="19"/>
        <end position="365"/>
    </location>
</feature>
<feature type="domain" description="AAA+ ATPase" evidence="2">
    <location>
        <begin position="18"/>
        <end position="159"/>
    </location>
</feature>
<dbReference type="PANTHER" id="PTHR42759:SF1">
    <property type="entry name" value="MAGNESIUM-CHELATASE SUBUNIT CHLD"/>
    <property type="match status" value="1"/>
</dbReference>
<dbReference type="SMART" id="SM00382">
    <property type="entry name" value="AAA"/>
    <property type="match status" value="1"/>
</dbReference>
<dbReference type="STRING" id="138119.DSY3507"/>
<dbReference type="InterPro" id="IPR027417">
    <property type="entry name" value="P-loop_NTPase"/>
</dbReference>
<sequence>MRCKTMSIVPALSIALQAGVPILTWGPPGVGKTATITSLAETLELPLEVVIASIREPADFSGLPVVGEAGVYLEPPAWAHRLVRAGKGVLFLDELSTAPPAVQSALLRVVLERAVGDLTLPGSVSVVASANPPEQAVGGWDLSPPLANRFCHLYWSLDTQGWIDGMIHGWSISHLARLPQGWEDAVTAKQGLLASFIRHRPHLLLQVPNDESQAGRAWPSPRSWVMAARLLAAADSVTAEDDVAAALLAGCIGEGACLEFLAWRKDLDLPDPEEILADPTRLKLPDRGDQSFAILTAVITAATGRLTKERWAAAWLVLALAAEQGKKDVAAVAAKKLAAARRPEFPLPQKELREFVPLLQQGGLM</sequence>
<proteinExistence type="predicted"/>
<dbReference type="Proteomes" id="UP000001946">
    <property type="component" value="Chromosome"/>
</dbReference>
<reference evidence="3 4" key="1">
    <citation type="journal article" date="2006" name="J. Bacteriol.">
        <title>Complete genome sequence of the dehalorespiring bacterium Desulfitobacterium hafniense Y51 and comparison with Dehalococcoides ethenogenes 195.</title>
        <authorList>
            <person name="Nonaka H."/>
            <person name="Keresztes G."/>
            <person name="Shinoda Y."/>
            <person name="Ikenaga Y."/>
            <person name="Abe M."/>
            <person name="Naito K."/>
            <person name="Inatomi K."/>
            <person name="Furukawa K."/>
            <person name="Inui M."/>
            <person name="Yukawa H."/>
        </authorList>
    </citation>
    <scope>NUCLEOTIDE SEQUENCE [LARGE SCALE GENOMIC DNA]</scope>
    <source>
        <strain evidence="3 4">Y51</strain>
    </source>
</reference>
<dbReference type="AlphaFoldDB" id="Q24RP6"/>
<dbReference type="KEGG" id="dsy:DSY3507"/>
<evidence type="ECO:0000313" key="4">
    <source>
        <dbReference type="Proteomes" id="UP000001946"/>
    </source>
</evidence>
<keyword evidence="4" id="KW-1185">Reference proteome</keyword>
<dbReference type="eggNOG" id="COG0714">
    <property type="taxonomic scope" value="Bacteria"/>
</dbReference>
<dbReference type="GO" id="GO:0005524">
    <property type="term" value="F:ATP binding"/>
    <property type="evidence" value="ECO:0007669"/>
    <property type="project" value="InterPro"/>
</dbReference>
<accession>Q24RP6</accession>
<dbReference type="CDD" id="cd00009">
    <property type="entry name" value="AAA"/>
    <property type="match status" value="1"/>
</dbReference>
<dbReference type="InterPro" id="IPR011703">
    <property type="entry name" value="ATPase_AAA-3"/>
</dbReference>
<dbReference type="SUPFAM" id="SSF52540">
    <property type="entry name" value="P-loop containing nucleoside triphosphate hydrolases"/>
    <property type="match status" value="1"/>
</dbReference>
<dbReference type="PANTHER" id="PTHR42759">
    <property type="entry name" value="MOXR FAMILY PROTEIN"/>
    <property type="match status" value="1"/>
</dbReference>
<feature type="signal peptide" evidence="1">
    <location>
        <begin position="1"/>
        <end position="18"/>
    </location>
</feature>
<evidence type="ECO:0000259" key="2">
    <source>
        <dbReference type="SMART" id="SM00382"/>
    </source>
</evidence>